<dbReference type="PRINTS" id="PR00332">
    <property type="entry name" value="HISTRIAD"/>
</dbReference>
<gene>
    <name evidence="5" type="ORF">GYA55_07355</name>
</gene>
<dbReference type="EMBL" id="JAAZON010000324">
    <property type="protein sequence ID" value="NMC62971.1"/>
    <property type="molecule type" value="Genomic_DNA"/>
</dbReference>
<dbReference type="SUPFAM" id="SSF54197">
    <property type="entry name" value="HIT-like"/>
    <property type="match status" value="1"/>
</dbReference>
<name>A0A7X9FRT1_9DELT</name>
<sequence>MAGSNDNIFMQIINREIPAEIVYENDTVLAFKDIEPKAPIHILIVPKRCIQDVSSCQDDDGHVLGQLILAARDLAKKFEIKEGLRLVINEGKDGGQTVAHLHVHLLAGRSFDWPPG</sequence>
<dbReference type="PROSITE" id="PS51084">
    <property type="entry name" value="HIT_2"/>
    <property type="match status" value="1"/>
</dbReference>
<evidence type="ECO:0000256" key="2">
    <source>
        <dbReference type="PIRSR" id="PIRSR601310-3"/>
    </source>
</evidence>
<dbReference type="Pfam" id="PF01230">
    <property type="entry name" value="HIT"/>
    <property type="match status" value="1"/>
</dbReference>
<comment type="caution">
    <text evidence="5">The sequence shown here is derived from an EMBL/GenBank/DDBJ whole genome shotgun (WGS) entry which is preliminary data.</text>
</comment>
<dbReference type="InterPro" id="IPR036265">
    <property type="entry name" value="HIT-like_sf"/>
</dbReference>
<proteinExistence type="predicted"/>
<dbReference type="InterPro" id="IPR001310">
    <property type="entry name" value="Histidine_triad_HIT"/>
</dbReference>
<reference evidence="5 6" key="1">
    <citation type="journal article" date="2020" name="Biotechnol. Biofuels">
        <title>New insights from the biogas microbiome by comprehensive genome-resolved metagenomics of nearly 1600 species originating from multiple anaerobic digesters.</title>
        <authorList>
            <person name="Campanaro S."/>
            <person name="Treu L."/>
            <person name="Rodriguez-R L.M."/>
            <person name="Kovalovszki A."/>
            <person name="Ziels R.M."/>
            <person name="Maus I."/>
            <person name="Zhu X."/>
            <person name="Kougias P.G."/>
            <person name="Basile A."/>
            <person name="Luo G."/>
            <person name="Schluter A."/>
            <person name="Konstantinidis K.T."/>
            <person name="Angelidaki I."/>
        </authorList>
    </citation>
    <scope>NUCLEOTIDE SEQUENCE [LARGE SCALE GENOMIC DNA]</scope>
    <source>
        <strain evidence="5">AS27yjCOA_65</strain>
    </source>
</reference>
<dbReference type="PANTHER" id="PTHR23089">
    <property type="entry name" value="HISTIDINE TRIAD HIT PROTEIN"/>
    <property type="match status" value="1"/>
</dbReference>
<dbReference type="InterPro" id="IPR011146">
    <property type="entry name" value="HIT-like"/>
</dbReference>
<dbReference type="Gene3D" id="3.30.428.10">
    <property type="entry name" value="HIT-like"/>
    <property type="match status" value="1"/>
</dbReference>
<dbReference type="Proteomes" id="UP000524246">
    <property type="component" value="Unassembled WGS sequence"/>
</dbReference>
<evidence type="ECO:0000256" key="1">
    <source>
        <dbReference type="PIRSR" id="PIRSR601310-1"/>
    </source>
</evidence>
<feature type="domain" description="HIT" evidence="4">
    <location>
        <begin position="8"/>
        <end position="116"/>
    </location>
</feature>
<dbReference type="InterPro" id="IPR019808">
    <property type="entry name" value="Histidine_triad_CS"/>
</dbReference>
<evidence type="ECO:0000256" key="3">
    <source>
        <dbReference type="PROSITE-ProRule" id="PRU00464"/>
    </source>
</evidence>
<evidence type="ECO:0000313" key="5">
    <source>
        <dbReference type="EMBL" id="NMC62971.1"/>
    </source>
</evidence>
<feature type="active site" description="Tele-AMP-histidine intermediate" evidence="1">
    <location>
        <position position="102"/>
    </location>
</feature>
<accession>A0A7X9FRT1</accession>
<evidence type="ECO:0000313" key="6">
    <source>
        <dbReference type="Proteomes" id="UP000524246"/>
    </source>
</evidence>
<evidence type="ECO:0000259" key="4">
    <source>
        <dbReference type="PROSITE" id="PS51084"/>
    </source>
</evidence>
<dbReference type="CDD" id="cd01276">
    <property type="entry name" value="PKCI_related"/>
    <property type="match status" value="1"/>
</dbReference>
<dbReference type="PROSITE" id="PS00892">
    <property type="entry name" value="HIT_1"/>
    <property type="match status" value="1"/>
</dbReference>
<feature type="short sequence motif" description="Histidine triad motif" evidence="2 3">
    <location>
        <begin position="100"/>
        <end position="104"/>
    </location>
</feature>
<protein>
    <submittedName>
        <fullName evidence="5">Histidine triad nucleotide-binding protein</fullName>
    </submittedName>
</protein>
<dbReference type="GO" id="GO:0003824">
    <property type="term" value="F:catalytic activity"/>
    <property type="evidence" value="ECO:0007669"/>
    <property type="project" value="InterPro"/>
</dbReference>
<organism evidence="5 6">
    <name type="scientific">SAR324 cluster bacterium</name>
    <dbReference type="NCBI Taxonomy" id="2024889"/>
    <lineage>
        <taxon>Bacteria</taxon>
        <taxon>Deltaproteobacteria</taxon>
        <taxon>SAR324 cluster</taxon>
    </lineage>
</organism>
<dbReference type="AlphaFoldDB" id="A0A7X9FRT1"/>